<evidence type="ECO:0000313" key="1">
    <source>
        <dbReference type="EMBL" id="KKN17743.1"/>
    </source>
</evidence>
<gene>
    <name evidence="1" type="ORF">LCGC14_0962810</name>
</gene>
<sequence>MARPYRELRMKMSPERRARNDAKTARMLAGIRRCMRLKRLIYATALCIAIVALGFALAGCGGTGDALTAAARVYVNIYNVEPTPEQLDLFMEINGL</sequence>
<comment type="caution">
    <text evidence="1">The sequence shown here is derived from an EMBL/GenBank/DDBJ whole genome shotgun (WGS) entry which is preliminary data.</text>
</comment>
<accession>A0A0F9RKI1</accession>
<proteinExistence type="predicted"/>
<dbReference type="AlphaFoldDB" id="A0A0F9RKI1"/>
<reference evidence="1" key="1">
    <citation type="journal article" date="2015" name="Nature">
        <title>Complex archaea that bridge the gap between prokaryotes and eukaryotes.</title>
        <authorList>
            <person name="Spang A."/>
            <person name="Saw J.H."/>
            <person name="Jorgensen S.L."/>
            <person name="Zaremba-Niedzwiedzka K."/>
            <person name="Martijn J."/>
            <person name="Lind A.E."/>
            <person name="van Eijk R."/>
            <person name="Schleper C."/>
            <person name="Guy L."/>
            <person name="Ettema T.J."/>
        </authorList>
    </citation>
    <scope>NUCLEOTIDE SEQUENCE</scope>
</reference>
<dbReference type="EMBL" id="LAZR01003493">
    <property type="protein sequence ID" value="KKN17743.1"/>
    <property type="molecule type" value="Genomic_DNA"/>
</dbReference>
<organism evidence="1">
    <name type="scientific">marine sediment metagenome</name>
    <dbReference type="NCBI Taxonomy" id="412755"/>
    <lineage>
        <taxon>unclassified sequences</taxon>
        <taxon>metagenomes</taxon>
        <taxon>ecological metagenomes</taxon>
    </lineage>
</organism>
<name>A0A0F9RKI1_9ZZZZ</name>
<protein>
    <submittedName>
        <fullName evidence="1">Uncharacterized protein</fullName>
    </submittedName>
</protein>